<dbReference type="Proteomes" id="UP001154111">
    <property type="component" value="Chromosome"/>
</dbReference>
<reference evidence="2" key="1">
    <citation type="submission" date="2022-04" db="EMBL/GenBank/DDBJ databases">
        <authorList>
            <person name="Forde T."/>
        </authorList>
    </citation>
    <scope>NUCLEOTIDE SEQUENCE</scope>
    <source>
        <strain evidence="2">A18Y016a</strain>
        <strain evidence="1">A18Y020d</strain>
    </source>
</reference>
<evidence type="ECO:0000313" key="1">
    <source>
        <dbReference type="EMBL" id="CAH2761727.1"/>
    </source>
</evidence>
<dbReference type="GeneID" id="41396077"/>
<organism evidence="2 4">
    <name type="scientific">Erysipelothrix amsterdamensis</name>
    <dbReference type="NCBI Taxonomy" id="2929157"/>
    <lineage>
        <taxon>Bacteria</taxon>
        <taxon>Bacillati</taxon>
        <taxon>Bacillota</taxon>
        <taxon>Erysipelotrichia</taxon>
        <taxon>Erysipelotrichales</taxon>
        <taxon>Erysipelotrichaceae</taxon>
        <taxon>Erysipelothrix</taxon>
    </lineage>
</organism>
<name>A0AAU9VI50_9FIRM</name>
<dbReference type="RefSeq" id="WP_003773154.1">
    <property type="nucleotide sequence ID" value="NZ_OW659477.1"/>
</dbReference>
<keyword evidence="3" id="KW-1185">Reference proteome</keyword>
<dbReference type="Proteomes" id="UP001154095">
    <property type="component" value="Chromosome"/>
</dbReference>
<dbReference type="AlphaFoldDB" id="A0AAU9VI50"/>
<dbReference type="EMBL" id="OW659477">
    <property type="protein sequence ID" value="CAH2761730.1"/>
    <property type="molecule type" value="Genomic_DNA"/>
</dbReference>
<dbReference type="Pfam" id="PF02620">
    <property type="entry name" value="YceD"/>
    <property type="match status" value="1"/>
</dbReference>
<sequence>MKFYRADLDRLKSPRLEIDEEIIIDQDLLKGFSLCTALREIFAVGHGYYDEHTSKLITDLTIEGIMTVPCAITLEPFDIEFSIPVGDVFSFEKLEDDEVGIEIEGEELDLDPYLLDSILAAVPLKAIHPDLKEYPEGEGWQVMTEEDYTKEKSQEIDPRLAKLKDFKFD</sequence>
<evidence type="ECO:0000313" key="2">
    <source>
        <dbReference type="EMBL" id="CAH2761730.1"/>
    </source>
</evidence>
<evidence type="ECO:0000313" key="3">
    <source>
        <dbReference type="Proteomes" id="UP001154095"/>
    </source>
</evidence>
<proteinExistence type="predicted"/>
<protein>
    <submittedName>
        <fullName evidence="2">DUF177 domain-containing protein</fullName>
    </submittedName>
</protein>
<evidence type="ECO:0000313" key="4">
    <source>
        <dbReference type="Proteomes" id="UP001154111"/>
    </source>
</evidence>
<dbReference type="InterPro" id="IPR003772">
    <property type="entry name" value="YceD"/>
</dbReference>
<accession>A0AAU9VI50</accession>
<dbReference type="EMBL" id="OW659496">
    <property type="protein sequence ID" value="CAH2761727.1"/>
    <property type="molecule type" value="Genomic_DNA"/>
</dbReference>
<gene>
    <name evidence="2" type="ORF">ERYAMS2_00854</name>
    <name evidence="1" type="ORF">ERYAMS_00560</name>
</gene>